<dbReference type="PANTHER" id="PTHR32027">
    <property type="entry name" value="CYTOSINE DEAMINASE"/>
    <property type="match status" value="1"/>
</dbReference>
<dbReference type="Pfam" id="PF07969">
    <property type="entry name" value="Amidohydro_3"/>
    <property type="match status" value="1"/>
</dbReference>
<dbReference type="Proteomes" id="UP000199597">
    <property type="component" value="Chromosome I"/>
</dbReference>
<dbReference type="GO" id="GO:0016814">
    <property type="term" value="F:hydrolase activity, acting on carbon-nitrogen (but not peptide) bonds, in cyclic amidines"/>
    <property type="evidence" value="ECO:0007669"/>
    <property type="project" value="TreeGrafter"/>
</dbReference>
<dbReference type="PANTHER" id="PTHR32027:SF9">
    <property type="entry name" value="BLL3847 PROTEIN"/>
    <property type="match status" value="1"/>
</dbReference>
<dbReference type="EMBL" id="LT629766">
    <property type="protein sequence ID" value="SDS80233.1"/>
    <property type="molecule type" value="Genomic_DNA"/>
</dbReference>
<reference evidence="3" key="1">
    <citation type="submission" date="2016-10" db="EMBL/GenBank/DDBJ databases">
        <authorList>
            <person name="Varghese N."/>
            <person name="Submissions S."/>
        </authorList>
    </citation>
    <scope>NUCLEOTIDE SEQUENCE [LARGE SCALE GENOMIC DNA]</scope>
    <source>
        <strain evidence="3">DSM 23676</strain>
    </source>
</reference>
<dbReference type="AlphaFoldDB" id="A0A1H1V6A3"/>
<dbReference type="Gene3D" id="2.30.40.10">
    <property type="entry name" value="Urease, subunit C, domain 1"/>
    <property type="match status" value="1"/>
</dbReference>
<gene>
    <name evidence="2" type="ORF">SAMN04489752_2555</name>
</gene>
<dbReference type="STRING" id="1136497.SAMN04489752_2555"/>
<keyword evidence="3" id="KW-1185">Reference proteome</keyword>
<evidence type="ECO:0000313" key="2">
    <source>
        <dbReference type="EMBL" id="SDS80233.1"/>
    </source>
</evidence>
<dbReference type="InterPro" id="IPR011059">
    <property type="entry name" value="Metal-dep_hydrolase_composite"/>
</dbReference>
<dbReference type="InterPro" id="IPR013108">
    <property type="entry name" value="Amidohydro_3"/>
</dbReference>
<dbReference type="InterPro" id="IPR032466">
    <property type="entry name" value="Metal_Hydrolase"/>
</dbReference>
<dbReference type="OrthoDB" id="3366604at2"/>
<dbReference type="SUPFAM" id="SSF51556">
    <property type="entry name" value="Metallo-dependent hydrolases"/>
    <property type="match status" value="1"/>
</dbReference>
<dbReference type="Gene3D" id="3.20.20.140">
    <property type="entry name" value="Metal-dependent hydrolases"/>
    <property type="match status" value="1"/>
</dbReference>
<proteinExistence type="predicted"/>
<dbReference type="RefSeq" id="WP_092014468.1">
    <property type="nucleotide sequence ID" value="NZ_LT629766.1"/>
</dbReference>
<dbReference type="InterPro" id="IPR052349">
    <property type="entry name" value="Metallo-hydrolase_Enzymes"/>
</dbReference>
<dbReference type="SUPFAM" id="SSF51338">
    <property type="entry name" value="Composite domain of metallo-dependent hydrolases"/>
    <property type="match status" value="1"/>
</dbReference>
<organism evidence="2 3">
    <name type="scientific">Brevibacterium siliguriense</name>
    <dbReference type="NCBI Taxonomy" id="1136497"/>
    <lineage>
        <taxon>Bacteria</taxon>
        <taxon>Bacillati</taxon>
        <taxon>Actinomycetota</taxon>
        <taxon>Actinomycetes</taxon>
        <taxon>Micrococcales</taxon>
        <taxon>Brevibacteriaceae</taxon>
        <taxon>Brevibacterium</taxon>
    </lineage>
</organism>
<sequence length="402" mass="43753">MTVVKNVRLFARHHDDEAVDVEFGEGRIQAIRPTAETGGSRLLLPSLGDVHAHLDSNRLGQRFRPHTADGTLHGYIMNDRKNWRNGERSVRDQASYAIAAIVASGGTRIRSHAQIDSDCGLERFVGVRDALADHTDVLDSQIVAFPQAGILRETGVKPLLDEALREGADLVGGLDPVQYDRDPKSHLDIIFELAEKHGKGVDIHLHEGGSAGVFSFEEIAERTRALSMQGKVTISHAFALNTNPEPVVRRLTELLAEAGISLTTVAPQKGCLPQDILREHHVAVGLGEDGQRDYWSPYGDGDLLRRTWQLAFINGFRRDDAIEHCFDIASRGGALVMAGQRPNDNALVEDSEFGLAVGAPADFIVLDADTVTSAIMDCPKDRDVYKGGELVARGGELIGGVR</sequence>
<feature type="domain" description="Amidohydrolase 3" evidence="1">
    <location>
        <begin position="54"/>
        <end position="396"/>
    </location>
</feature>
<evidence type="ECO:0000259" key="1">
    <source>
        <dbReference type="Pfam" id="PF07969"/>
    </source>
</evidence>
<evidence type="ECO:0000313" key="3">
    <source>
        <dbReference type="Proteomes" id="UP000199597"/>
    </source>
</evidence>
<accession>A0A1H1V6A3</accession>
<name>A0A1H1V6A3_9MICO</name>
<protein>
    <submittedName>
        <fullName evidence="2">Cytosine/adenosine deaminase</fullName>
    </submittedName>
</protein>